<protein>
    <submittedName>
        <fullName evidence="2">ModE family transcriptional regulator</fullName>
    </submittedName>
</protein>
<dbReference type="PANTHER" id="PTHR30432:SF1">
    <property type="entry name" value="DNA-BINDING TRANSCRIPTIONAL DUAL REGULATOR MODE"/>
    <property type="match status" value="1"/>
</dbReference>
<dbReference type="Gene3D" id="1.10.10.10">
    <property type="entry name" value="Winged helix-like DNA-binding domain superfamily/Winged helix DNA-binding domain"/>
    <property type="match status" value="1"/>
</dbReference>
<dbReference type="Pfam" id="PF00126">
    <property type="entry name" value="HTH_1"/>
    <property type="match status" value="1"/>
</dbReference>
<name>A0AA37TCR0_9HYPH</name>
<comment type="caution">
    <text evidence="2">The sequence shown here is derived from an EMBL/GenBank/DDBJ whole genome shotgun (WGS) entry which is preliminary data.</text>
</comment>
<dbReference type="Proteomes" id="UP001157440">
    <property type="component" value="Unassembled WGS sequence"/>
</dbReference>
<dbReference type="PANTHER" id="PTHR30432">
    <property type="entry name" value="TRANSCRIPTIONAL REGULATOR MODE"/>
    <property type="match status" value="1"/>
</dbReference>
<gene>
    <name evidence="2" type="ORF">GCM10007890_14550</name>
</gene>
<dbReference type="InterPro" id="IPR000847">
    <property type="entry name" value="LysR_HTH_N"/>
</dbReference>
<reference evidence="3" key="1">
    <citation type="journal article" date="2019" name="Int. J. Syst. Evol. Microbiol.">
        <title>The Global Catalogue of Microorganisms (GCM) 10K type strain sequencing project: providing services to taxonomists for standard genome sequencing and annotation.</title>
        <authorList>
            <consortium name="The Broad Institute Genomics Platform"/>
            <consortium name="The Broad Institute Genome Sequencing Center for Infectious Disease"/>
            <person name="Wu L."/>
            <person name="Ma J."/>
        </authorList>
    </citation>
    <scope>NUCLEOTIDE SEQUENCE [LARGE SCALE GENOMIC DNA]</scope>
    <source>
        <strain evidence="3">NBRC 103632</strain>
    </source>
</reference>
<organism evidence="2 3">
    <name type="scientific">Methylobacterium tardum</name>
    <dbReference type="NCBI Taxonomy" id="374432"/>
    <lineage>
        <taxon>Bacteria</taxon>
        <taxon>Pseudomonadati</taxon>
        <taxon>Pseudomonadota</taxon>
        <taxon>Alphaproteobacteria</taxon>
        <taxon>Hyphomicrobiales</taxon>
        <taxon>Methylobacteriaceae</taxon>
        <taxon>Methylobacterium</taxon>
    </lineage>
</organism>
<dbReference type="AlphaFoldDB" id="A0AA37TCR0"/>
<keyword evidence="3" id="KW-1185">Reference proteome</keyword>
<dbReference type="SUPFAM" id="SSF46785">
    <property type="entry name" value="Winged helix' DNA-binding domain"/>
    <property type="match status" value="1"/>
</dbReference>
<accession>A0AA37TCR0</accession>
<dbReference type="InterPro" id="IPR036388">
    <property type="entry name" value="WH-like_DNA-bd_sf"/>
</dbReference>
<evidence type="ECO:0000259" key="1">
    <source>
        <dbReference type="Pfam" id="PF00126"/>
    </source>
</evidence>
<feature type="domain" description="HTH lysR-type" evidence="1">
    <location>
        <begin position="30"/>
        <end position="84"/>
    </location>
</feature>
<dbReference type="InterPro" id="IPR036390">
    <property type="entry name" value="WH_DNA-bd_sf"/>
</dbReference>
<proteinExistence type="predicted"/>
<dbReference type="EMBL" id="BSPL01000011">
    <property type="protein sequence ID" value="GLS69442.1"/>
    <property type="molecule type" value="Genomic_DNA"/>
</dbReference>
<dbReference type="GO" id="GO:0003700">
    <property type="term" value="F:DNA-binding transcription factor activity"/>
    <property type="evidence" value="ECO:0007669"/>
    <property type="project" value="InterPro"/>
</dbReference>
<evidence type="ECO:0000313" key="2">
    <source>
        <dbReference type="EMBL" id="GLS69442.1"/>
    </source>
</evidence>
<dbReference type="InterPro" id="IPR051815">
    <property type="entry name" value="Molybdate_resp_trans_reg"/>
</dbReference>
<evidence type="ECO:0000313" key="3">
    <source>
        <dbReference type="Proteomes" id="UP001157440"/>
    </source>
</evidence>
<sequence>MGEDTSISLRIELGSDTLLGPGKAALLSGIRDTGSIAAAGRRMGMSYKRAWYLIDTLNKAFQEPLVFASKGGRRGGGAVLTSTGDTILDSYLRMERLASAAVAGELDLLASLMKPDS</sequence>